<name>A0A4Z1BTF3_9GAMM</name>
<dbReference type="CDD" id="cd01949">
    <property type="entry name" value="GGDEF"/>
    <property type="match status" value="1"/>
</dbReference>
<proteinExistence type="predicted"/>
<reference evidence="7 8" key="1">
    <citation type="submission" date="2019-04" db="EMBL/GenBank/DDBJ databases">
        <authorList>
            <person name="Park S."/>
            <person name="Yoon J.-H."/>
        </authorList>
    </citation>
    <scope>NUCLEOTIDE SEQUENCE [LARGE SCALE GENOMIC DNA]</scope>
    <source>
        <strain evidence="7 8">HJM-18</strain>
    </source>
</reference>
<keyword evidence="3" id="KW-0808">Transferase</keyword>
<dbReference type="Gene3D" id="3.30.70.270">
    <property type="match status" value="1"/>
</dbReference>
<dbReference type="GO" id="GO:0043709">
    <property type="term" value="P:cell adhesion involved in single-species biofilm formation"/>
    <property type="evidence" value="ECO:0007669"/>
    <property type="project" value="TreeGrafter"/>
</dbReference>
<organism evidence="7 8">
    <name type="scientific">Marinobacter confluentis</name>
    <dbReference type="NCBI Taxonomy" id="1697557"/>
    <lineage>
        <taxon>Bacteria</taxon>
        <taxon>Pseudomonadati</taxon>
        <taxon>Pseudomonadota</taxon>
        <taxon>Gammaproteobacteria</taxon>
        <taxon>Pseudomonadales</taxon>
        <taxon>Marinobacteraceae</taxon>
        <taxon>Marinobacter</taxon>
    </lineage>
</organism>
<evidence type="ECO:0000259" key="6">
    <source>
        <dbReference type="PROSITE" id="PS50887"/>
    </source>
</evidence>
<dbReference type="SUPFAM" id="SSF55785">
    <property type="entry name" value="PYP-like sensor domain (PAS domain)"/>
    <property type="match status" value="1"/>
</dbReference>
<dbReference type="NCBIfam" id="TIGR00254">
    <property type="entry name" value="GGDEF"/>
    <property type="match status" value="1"/>
</dbReference>
<dbReference type="GO" id="GO:0016301">
    <property type="term" value="F:kinase activity"/>
    <property type="evidence" value="ECO:0007669"/>
    <property type="project" value="UniProtKB-KW"/>
</dbReference>
<feature type="domain" description="GGDEF" evidence="6">
    <location>
        <begin position="216"/>
        <end position="348"/>
    </location>
</feature>
<dbReference type="SUPFAM" id="SSF55073">
    <property type="entry name" value="Nucleotide cyclase"/>
    <property type="match status" value="1"/>
</dbReference>
<dbReference type="Gene3D" id="3.30.450.20">
    <property type="entry name" value="PAS domain"/>
    <property type="match status" value="1"/>
</dbReference>
<dbReference type="InterPro" id="IPR043128">
    <property type="entry name" value="Rev_trsase/Diguanyl_cyclase"/>
</dbReference>
<dbReference type="GO" id="GO:0005886">
    <property type="term" value="C:plasma membrane"/>
    <property type="evidence" value="ECO:0007669"/>
    <property type="project" value="TreeGrafter"/>
</dbReference>
<keyword evidence="3" id="KW-0418">Kinase</keyword>
<dbReference type="FunFam" id="3.30.70.270:FF:000001">
    <property type="entry name" value="Diguanylate cyclase domain protein"/>
    <property type="match status" value="1"/>
</dbReference>
<protein>
    <recommendedName>
        <fullName evidence="2">diguanylate cyclase</fullName>
        <ecNumber evidence="2">2.7.7.65</ecNumber>
    </recommendedName>
</protein>
<dbReference type="EC" id="2.7.7.65" evidence="2"/>
<comment type="cofactor">
    <cofactor evidence="1">
        <name>Mg(2+)</name>
        <dbReference type="ChEBI" id="CHEBI:18420"/>
    </cofactor>
</comment>
<dbReference type="GO" id="GO:0052621">
    <property type="term" value="F:diguanylate cyclase activity"/>
    <property type="evidence" value="ECO:0007669"/>
    <property type="project" value="UniProtKB-EC"/>
</dbReference>
<comment type="catalytic activity">
    <reaction evidence="4">
        <text>2 GTP = 3',3'-c-di-GMP + 2 diphosphate</text>
        <dbReference type="Rhea" id="RHEA:24898"/>
        <dbReference type="ChEBI" id="CHEBI:33019"/>
        <dbReference type="ChEBI" id="CHEBI:37565"/>
        <dbReference type="ChEBI" id="CHEBI:58805"/>
        <dbReference type="EC" id="2.7.7.65"/>
    </reaction>
</comment>
<dbReference type="Proteomes" id="UP000298325">
    <property type="component" value="Unassembled WGS sequence"/>
</dbReference>
<evidence type="ECO:0000256" key="1">
    <source>
        <dbReference type="ARBA" id="ARBA00001946"/>
    </source>
</evidence>
<evidence type="ECO:0000256" key="4">
    <source>
        <dbReference type="ARBA" id="ARBA00034247"/>
    </source>
</evidence>
<dbReference type="PANTHER" id="PTHR45138">
    <property type="entry name" value="REGULATORY COMPONENTS OF SENSORY TRANSDUCTION SYSTEM"/>
    <property type="match status" value="1"/>
</dbReference>
<dbReference type="InterPro" id="IPR013656">
    <property type="entry name" value="PAS_4"/>
</dbReference>
<accession>A0A4Z1BTF3</accession>
<dbReference type="PANTHER" id="PTHR45138:SF9">
    <property type="entry name" value="DIGUANYLATE CYCLASE DGCM-RELATED"/>
    <property type="match status" value="1"/>
</dbReference>
<dbReference type="InterPro" id="IPR000160">
    <property type="entry name" value="GGDEF_dom"/>
</dbReference>
<dbReference type="InterPro" id="IPR000700">
    <property type="entry name" value="PAS-assoc_C"/>
</dbReference>
<dbReference type="EMBL" id="SRPF01000002">
    <property type="protein sequence ID" value="TGN40489.1"/>
    <property type="molecule type" value="Genomic_DNA"/>
</dbReference>
<dbReference type="PROSITE" id="PS50887">
    <property type="entry name" value="GGDEF"/>
    <property type="match status" value="1"/>
</dbReference>
<dbReference type="SMART" id="SM00267">
    <property type="entry name" value="GGDEF"/>
    <property type="match status" value="1"/>
</dbReference>
<sequence>MSISAFMRIASGMVLAQELMTLTPPLNDVEPTDIHLLTGMLDTMTDHVFLLRVEGERYRLVYCNEAMERFMNPTQESFCGRFLDDIVPDPGAYQQVADNYARARAVGHVIRYEESTEGFDAAPLTFFETTISPLVARDGNTVYICGISRDITARRSAELALKQTNERLAQQLAENHRLHEILHEEAIRDPLTNLFNRRYFLESLNREMNLAQRERHPVTLMMLDIDHFKKLNDQHGHVVGDQVLVEFSERLKEGMRKADVVCRWGGEEFLIMMPGLSQEDAYRRMLEWREINSPMVFKVADQRLTIRFSSGLATAPQNGVTADELITATDKALYLAKEAGRDQVKLSG</sequence>
<dbReference type="InterPro" id="IPR035965">
    <property type="entry name" value="PAS-like_dom_sf"/>
</dbReference>
<comment type="caution">
    <text evidence="7">The sequence shown here is derived from an EMBL/GenBank/DDBJ whole genome shotgun (WGS) entry which is preliminary data.</text>
</comment>
<gene>
    <name evidence="7" type="ORF">E5Q11_09505</name>
</gene>
<evidence type="ECO:0000256" key="2">
    <source>
        <dbReference type="ARBA" id="ARBA00012528"/>
    </source>
</evidence>
<evidence type="ECO:0000313" key="7">
    <source>
        <dbReference type="EMBL" id="TGN40489.1"/>
    </source>
</evidence>
<keyword evidence="8" id="KW-1185">Reference proteome</keyword>
<dbReference type="AlphaFoldDB" id="A0A4Z1BTF3"/>
<evidence type="ECO:0000256" key="3">
    <source>
        <dbReference type="ARBA" id="ARBA00022777"/>
    </source>
</evidence>
<feature type="domain" description="PAC" evidence="5">
    <location>
        <begin position="110"/>
        <end position="163"/>
    </location>
</feature>
<dbReference type="Pfam" id="PF00990">
    <property type="entry name" value="GGDEF"/>
    <property type="match status" value="1"/>
</dbReference>
<dbReference type="InterPro" id="IPR050469">
    <property type="entry name" value="Diguanylate_Cyclase"/>
</dbReference>
<dbReference type="PROSITE" id="PS50113">
    <property type="entry name" value="PAC"/>
    <property type="match status" value="1"/>
</dbReference>
<evidence type="ECO:0000313" key="8">
    <source>
        <dbReference type="Proteomes" id="UP000298325"/>
    </source>
</evidence>
<evidence type="ECO:0000259" key="5">
    <source>
        <dbReference type="PROSITE" id="PS50113"/>
    </source>
</evidence>
<dbReference type="Pfam" id="PF08448">
    <property type="entry name" value="PAS_4"/>
    <property type="match status" value="1"/>
</dbReference>
<dbReference type="GO" id="GO:1902201">
    <property type="term" value="P:negative regulation of bacterial-type flagellum-dependent cell motility"/>
    <property type="evidence" value="ECO:0007669"/>
    <property type="project" value="TreeGrafter"/>
</dbReference>
<dbReference type="InterPro" id="IPR029787">
    <property type="entry name" value="Nucleotide_cyclase"/>
</dbReference>